<dbReference type="Proteomes" id="UP000281708">
    <property type="component" value="Unassembled WGS sequence"/>
</dbReference>
<dbReference type="EMBL" id="RDBE01000001">
    <property type="protein sequence ID" value="RLV50822.1"/>
    <property type="molecule type" value="Genomic_DNA"/>
</dbReference>
<feature type="transmembrane region" description="Helical" evidence="1">
    <location>
        <begin position="20"/>
        <end position="40"/>
    </location>
</feature>
<evidence type="ECO:0000313" key="3">
    <source>
        <dbReference type="EMBL" id="RLV50822.1"/>
    </source>
</evidence>
<keyword evidence="4" id="KW-1185">Reference proteome</keyword>
<proteinExistence type="predicted"/>
<dbReference type="RefSeq" id="WP_121804503.1">
    <property type="nucleotide sequence ID" value="NZ_RDBE01000001.1"/>
</dbReference>
<gene>
    <name evidence="3" type="ORF">D9V37_02370</name>
</gene>
<dbReference type="AlphaFoldDB" id="A0A3L8P7A6"/>
<dbReference type="OrthoDB" id="9813301at2"/>
<reference evidence="3 4" key="1">
    <citation type="submission" date="2018-10" db="EMBL/GenBank/DDBJ databases">
        <title>Marmoricola sp. 4Q3S-7 whole genome shotgun sequence.</title>
        <authorList>
            <person name="Li F."/>
        </authorList>
    </citation>
    <scope>NUCLEOTIDE SEQUENCE [LARGE SCALE GENOMIC DNA]</scope>
    <source>
        <strain evidence="3 4">4Q3S-7</strain>
    </source>
</reference>
<keyword evidence="1" id="KW-0472">Membrane</keyword>
<keyword evidence="1" id="KW-0812">Transmembrane</keyword>
<dbReference type="PANTHER" id="PTHR35788">
    <property type="entry name" value="EXPORTED PROTEIN-RELATED"/>
    <property type="match status" value="1"/>
</dbReference>
<protein>
    <recommendedName>
        <fullName evidence="2">YoaR-like putative peptidoglycan binding domain-containing protein</fullName>
    </recommendedName>
</protein>
<sequence length="573" mass="60436">MSPGKRRAVARHARSLPVRLAIGVWIFVVAGYVTLCLLAGDKVPAGTSVAGVEIGGLHATAAESRLREQLAPRFDRAVPVSGAGVVETTVVPSKAGVDLDVAETVRTAGGGRSFWPSRLWHYYVGGDHRPARLQVSRTRLDAQVTALAALLDKKTVEGSIGFSAGKPVAVTPEAGRRLDRTATARLLTRVPAGAVRLPYRTLPPTVTAAAVARAMSSFATPATSGPVQLVLGRHAVTAPATLFTKALALRAQGRQLVPVLDVDTLLTALEPLMTTVAGAPQSASFTISGGRPRVVPSKVGTTFDRDDLKQKFLDAVVRPVGQRRVAVKGVDAQPAFTTADARGLGIRRQVATLTTGFGYADYRNTNIARGVELLDGTVLKPGETFSFDHAIGPPTKDRGFTPGYELVRGVFTADSGAGLSQLATTLYAAAYRLGLKDAGHTNGAVHNDRLPLGLEVGVDYGKRDLRFTDDTRYGLLVTAAMTPSSPAGDGSLTVTLWSTKAWDVTTQVGRPYATVQPKVRHRKGADCSAVVGSAGYSVDVVRVFRKPGSSTVDHRDKTTTLYPPQNAVICSAP</sequence>
<dbReference type="InterPro" id="IPR022029">
    <property type="entry name" value="YoaR-like_PG-bd"/>
</dbReference>
<dbReference type="InterPro" id="IPR052913">
    <property type="entry name" value="Glycopeptide_resist_protein"/>
</dbReference>
<evidence type="ECO:0000259" key="2">
    <source>
        <dbReference type="Pfam" id="PF12229"/>
    </source>
</evidence>
<name>A0A3L8P7A6_9ACTN</name>
<organism evidence="3 4">
    <name type="scientific">Nocardioides mangrovicus</name>
    <dbReference type="NCBI Taxonomy" id="2478913"/>
    <lineage>
        <taxon>Bacteria</taxon>
        <taxon>Bacillati</taxon>
        <taxon>Actinomycetota</taxon>
        <taxon>Actinomycetes</taxon>
        <taxon>Propionibacteriales</taxon>
        <taxon>Nocardioidaceae</taxon>
        <taxon>Nocardioides</taxon>
    </lineage>
</organism>
<keyword evidence="1" id="KW-1133">Transmembrane helix</keyword>
<dbReference type="PANTHER" id="PTHR35788:SF1">
    <property type="entry name" value="EXPORTED PROTEIN"/>
    <property type="match status" value="1"/>
</dbReference>
<dbReference type="InterPro" id="IPR007391">
    <property type="entry name" value="Vancomycin_resist_VanW"/>
</dbReference>
<dbReference type="Pfam" id="PF12229">
    <property type="entry name" value="PG_binding_4"/>
    <property type="match status" value="1"/>
</dbReference>
<dbReference type="Pfam" id="PF04294">
    <property type="entry name" value="VanW"/>
    <property type="match status" value="1"/>
</dbReference>
<evidence type="ECO:0000313" key="4">
    <source>
        <dbReference type="Proteomes" id="UP000281708"/>
    </source>
</evidence>
<evidence type="ECO:0000256" key="1">
    <source>
        <dbReference type="SAM" id="Phobius"/>
    </source>
</evidence>
<comment type="caution">
    <text evidence="3">The sequence shown here is derived from an EMBL/GenBank/DDBJ whole genome shotgun (WGS) entry which is preliminary data.</text>
</comment>
<feature type="domain" description="YoaR-like putative peptidoglycan binding" evidence="2">
    <location>
        <begin position="255"/>
        <end position="317"/>
    </location>
</feature>
<accession>A0A3L8P7A6</accession>